<evidence type="ECO:0000313" key="2">
    <source>
        <dbReference type="Proteomes" id="UP001631969"/>
    </source>
</evidence>
<protein>
    <submittedName>
        <fullName evidence="1">Uncharacterized protein</fullName>
    </submittedName>
</protein>
<dbReference type="Proteomes" id="UP001631969">
    <property type="component" value="Unassembled WGS sequence"/>
</dbReference>
<name>A0ACC7NZT8_9BACL</name>
<dbReference type="EMBL" id="JBJURJ010000011">
    <property type="protein sequence ID" value="MFM9330015.1"/>
    <property type="molecule type" value="Genomic_DNA"/>
</dbReference>
<sequence length="64" mass="7029">MSIFYPRRMGRCSNTQEIPAGIPDGMCCIIQSVFARLSSPSGKKESGGAFISPYTAVYSYYISH</sequence>
<proteinExistence type="predicted"/>
<accession>A0ACC7NZT8</accession>
<evidence type="ECO:0000313" key="1">
    <source>
        <dbReference type="EMBL" id="MFM9330015.1"/>
    </source>
</evidence>
<reference evidence="1" key="1">
    <citation type="submission" date="2024-12" db="EMBL/GenBank/DDBJ databases">
        <authorList>
            <person name="Wu N."/>
        </authorList>
    </citation>
    <scope>NUCLEOTIDE SEQUENCE</scope>
    <source>
        <strain evidence="1">P15</strain>
    </source>
</reference>
<gene>
    <name evidence="1" type="ORF">ACI1P1_17090</name>
</gene>
<organism evidence="1 2">
    <name type="scientific">Paenibacillus mesotrionivorans</name>
    <dbReference type="NCBI Taxonomy" id="3160968"/>
    <lineage>
        <taxon>Bacteria</taxon>
        <taxon>Bacillati</taxon>
        <taxon>Bacillota</taxon>
        <taxon>Bacilli</taxon>
        <taxon>Bacillales</taxon>
        <taxon>Paenibacillaceae</taxon>
        <taxon>Paenibacillus</taxon>
    </lineage>
</organism>
<comment type="caution">
    <text evidence="1">The sequence shown here is derived from an EMBL/GenBank/DDBJ whole genome shotgun (WGS) entry which is preliminary data.</text>
</comment>
<keyword evidence="2" id="KW-1185">Reference proteome</keyword>